<feature type="region of interest" description="Disordered" evidence="1">
    <location>
        <begin position="1"/>
        <end position="54"/>
    </location>
</feature>
<keyword evidence="3" id="KW-1185">Reference proteome</keyword>
<feature type="region of interest" description="Disordered" evidence="1">
    <location>
        <begin position="66"/>
        <end position="85"/>
    </location>
</feature>
<accession>A0A9N8E1L5</accession>
<sequence>MTKRKRARAARRLACTNSARSNNDQREPGQQRQLRQEPGQEPGQEEKEEGDDRTNNAPAVAQVAQVAQVAHQEQQGTTEPNPPSGTFFPFLMSIVDTVYIARGTRSRIVSGQFDDADEDVEYGFGSVSAVFQFLGDNVPDDARMGDNPSTLVIDVLYQFVSILYVIWRYHMRHEFGPLEIPSGSPFRLPDHLFLAILDFEEKHRNHFYSVLGKPTPKRVRRPPRKLPVSLLARHKRRPLMIHVNRDDNDPEFRFRISFY</sequence>
<feature type="compositionally biased region" description="Basic residues" evidence="1">
    <location>
        <begin position="1"/>
        <end position="11"/>
    </location>
</feature>
<protein>
    <submittedName>
        <fullName evidence="2">Uncharacterized protein</fullName>
    </submittedName>
</protein>
<dbReference type="AlphaFoldDB" id="A0A9N8E1L5"/>
<proteinExistence type="predicted"/>
<gene>
    <name evidence="2" type="ORF">SEMRO_441_G143650.1</name>
</gene>
<comment type="caution">
    <text evidence="2">The sequence shown here is derived from an EMBL/GenBank/DDBJ whole genome shotgun (WGS) entry which is preliminary data.</text>
</comment>
<evidence type="ECO:0000313" key="2">
    <source>
        <dbReference type="EMBL" id="CAB9510545.1"/>
    </source>
</evidence>
<evidence type="ECO:0000313" key="3">
    <source>
        <dbReference type="Proteomes" id="UP001153069"/>
    </source>
</evidence>
<dbReference type="Proteomes" id="UP001153069">
    <property type="component" value="Unassembled WGS sequence"/>
</dbReference>
<evidence type="ECO:0000256" key="1">
    <source>
        <dbReference type="SAM" id="MobiDB-lite"/>
    </source>
</evidence>
<organism evidence="2 3">
    <name type="scientific">Seminavis robusta</name>
    <dbReference type="NCBI Taxonomy" id="568900"/>
    <lineage>
        <taxon>Eukaryota</taxon>
        <taxon>Sar</taxon>
        <taxon>Stramenopiles</taxon>
        <taxon>Ochrophyta</taxon>
        <taxon>Bacillariophyta</taxon>
        <taxon>Bacillariophyceae</taxon>
        <taxon>Bacillariophycidae</taxon>
        <taxon>Naviculales</taxon>
        <taxon>Naviculaceae</taxon>
        <taxon>Seminavis</taxon>
    </lineage>
</organism>
<feature type="compositionally biased region" description="Low complexity" evidence="1">
    <location>
        <begin position="66"/>
        <end position="75"/>
    </location>
</feature>
<name>A0A9N8E1L5_9STRA</name>
<dbReference type="EMBL" id="CAICTM010000440">
    <property type="protein sequence ID" value="CAB9510545.1"/>
    <property type="molecule type" value="Genomic_DNA"/>
</dbReference>
<reference evidence="2" key="1">
    <citation type="submission" date="2020-06" db="EMBL/GenBank/DDBJ databases">
        <authorList>
            <consortium name="Plant Systems Biology data submission"/>
        </authorList>
    </citation>
    <scope>NUCLEOTIDE SEQUENCE</scope>
    <source>
        <strain evidence="2">D6</strain>
    </source>
</reference>